<name>A0AA46DBT7_9BURK</name>
<sequence>MTRPLSRRTALAAGGAVLLLPAWARLAWAHHGWSRFDQNRPLYLEGRAVEVRWRNPHAELVLERPEQLQLPADLKQRALPAQTAPVDGPALLAAAQLPRRADRRWTIELAPLTRMNAWQVPEIQPGTEVGVLGYTYFEEEGEAVLRAEYLFLGGRTYGMRSSPA</sequence>
<dbReference type="EMBL" id="SLXF01000015">
    <property type="protein sequence ID" value="TCP02783.1"/>
    <property type="molecule type" value="Genomic_DNA"/>
</dbReference>
<gene>
    <name evidence="1" type="ORF">EV676_11537</name>
</gene>
<organism evidence="1 2">
    <name type="scientific">Caldimonas thermodepolymerans</name>
    <dbReference type="NCBI Taxonomy" id="215580"/>
    <lineage>
        <taxon>Bacteria</taxon>
        <taxon>Pseudomonadati</taxon>
        <taxon>Pseudomonadota</taxon>
        <taxon>Betaproteobacteria</taxon>
        <taxon>Burkholderiales</taxon>
        <taxon>Sphaerotilaceae</taxon>
        <taxon>Caldimonas</taxon>
    </lineage>
</organism>
<dbReference type="Pfam" id="PF19649">
    <property type="entry name" value="DUF6152"/>
    <property type="match status" value="1"/>
</dbReference>
<dbReference type="RefSeq" id="WP_232529389.1">
    <property type="nucleotide sequence ID" value="NZ_CALFFA010000061.1"/>
</dbReference>
<proteinExistence type="predicted"/>
<evidence type="ECO:0000313" key="2">
    <source>
        <dbReference type="Proteomes" id="UP000294772"/>
    </source>
</evidence>
<dbReference type="InterPro" id="IPR046150">
    <property type="entry name" value="DUF6152"/>
</dbReference>
<dbReference type="InterPro" id="IPR006311">
    <property type="entry name" value="TAT_signal"/>
</dbReference>
<dbReference type="Proteomes" id="UP000294772">
    <property type="component" value="Unassembled WGS sequence"/>
</dbReference>
<protein>
    <submittedName>
        <fullName evidence="1">Uncharacterized protein</fullName>
    </submittedName>
</protein>
<dbReference type="AlphaFoldDB" id="A0AA46DBT7"/>
<comment type="caution">
    <text evidence="1">The sequence shown here is derived from an EMBL/GenBank/DDBJ whole genome shotgun (WGS) entry which is preliminary data.</text>
</comment>
<dbReference type="PROSITE" id="PS51318">
    <property type="entry name" value="TAT"/>
    <property type="match status" value="1"/>
</dbReference>
<reference evidence="1 2" key="1">
    <citation type="submission" date="2019-03" db="EMBL/GenBank/DDBJ databases">
        <title>Genomic Encyclopedia of Type Strains, Phase IV (KMG-IV): sequencing the most valuable type-strain genomes for metagenomic binning, comparative biology and taxonomic classification.</title>
        <authorList>
            <person name="Goeker M."/>
        </authorList>
    </citation>
    <scope>NUCLEOTIDE SEQUENCE [LARGE SCALE GENOMIC DNA]</scope>
    <source>
        <strain evidence="1 2">DSM 15264</strain>
    </source>
</reference>
<evidence type="ECO:0000313" key="1">
    <source>
        <dbReference type="EMBL" id="TCP02783.1"/>
    </source>
</evidence>
<accession>A0AA46DBT7</accession>